<dbReference type="AlphaFoldDB" id="A0A1M6J1Q0"/>
<dbReference type="GO" id="GO:0042802">
    <property type="term" value="F:identical protein binding"/>
    <property type="evidence" value="ECO:0007669"/>
    <property type="project" value="TreeGrafter"/>
</dbReference>
<dbReference type="InterPro" id="IPR005814">
    <property type="entry name" value="Aminotrans_3"/>
</dbReference>
<sequence>MKQIAETFAQYVLPTYGRFPLIPEKGKGSYLWDSEGNKYLDFCTGIAVCSIGHCHPRQVEAIQKQAANLLHCSNLYQIPQQAELAKVIVEDFVKLPGKIFFSNSGAESNEGLIKLARRFGNAFPAEDGSPRHEIITFGKSFHGRTMATLTATGQEAIQENFFPLVPGAKYAIYNDLESVEKAITPHTAAIMLEPIQGEGGIFAATPEFLRGLKTLCDKHNLLLFFDEIQAGFGRTGETMAWRSIAPEIEPDGISWAKGLGGGFPIGAFWSSDRKVTGSDVSISSLLGPKSHGTTYGGNPLASTAALAVLNEIKDAELCKNATQREAQIRTEVAGWVMPCLKELRGKGLMLGFGLHADQMNIPEGSTAALHIVNTLMSKGILTVPAGAETVRWLPPLNVSEDEVFEALQTMKEVLQNA</sequence>
<dbReference type="Pfam" id="PF00202">
    <property type="entry name" value="Aminotran_3"/>
    <property type="match status" value="1"/>
</dbReference>
<dbReference type="InterPro" id="IPR015424">
    <property type="entry name" value="PyrdxlP-dep_Trfase"/>
</dbReference>
<evidence type="ECO:0000313" key="9">
    <source>
        <dbReference type="Proteomes" id="UP000184510"/>
    </source>
</evidence>
<dbReference type="PANTHER" id="PTHR11986">
    <property type="entry name" value="AMINOTRANSFERASE CLASS III"/>
    <property type="match status" value="1"/>
</dbReference>
<keyword evidence="4 8" id="KW-0808">Transferase</keyword>
<comment type="pathway">
    <text evidence="6">Amino-acid biosynthesis.</text>
</comment>
<dbReference type="FunCoup" id="A0A1M6J1Q0">
    <property type="interactions" value="485"/>
</dbReference>
<name>A0A1M6J1Q0_9BACT</name>
<dbReference type="PIRSF" id="PIRSF000521">
    <property type="entry name" value="Transaminase_4ab_Lys_Orn"/>
    <property type="match status" value="1"/>
</dbReference>
<evidence type="ECO:0000256" key="7">
    <source>
        <dbReference type="RuleBase" id="RU003560"/>
    </source>
</evidence>
<dbReference type="OrthoDB" id="9807885at2"/>
<dbReference type="InterPro" id="IPR050103">
    <property type="entry name" value="Class-III_PLP-dep_AT"/>
</dbReference>
<dbReference type="GO" id="GO:0008483">
    <property type="term" value="F:transaminase activity"/>
    <property type="evidence" value="ECO:0007669"/>
    <property type="project" value="UniProtKB-KW"/>
</dbReference>
<dbReference type="CDD" id="cd00610">
    <property type="entry name" value="OAT_like"/>
    <property type="match status" value="1"/>
</dbReference>
<evidence type="ECO:0000256" key="1">
    <source>
        <dbReference type="ARBA" id="ARBA00001933"/>
    </source>
</evidence>
<dbReference type="InterPro" id="IPR049704">
    <property type="entry name" value="Aminotrans_3_PPA_site"/>
</dbReference>
<dbReference type="EMBL" id="FQYR01000003">
    <property type="protein sequence ID" value="SHJ40606.1"/>
    <property type="molecule type" value="Genomic_DNA"/>
</dbReference>
<evidence type="ECO:0000256" key="4">
    <source>
        <dbReference type="ARBA" id="ARBA00022679"/>
    </source>
</evidence>
<dbReference type="GO" id="GO:0030170">
    <property type="term" value="F:pyridoxal phosphate binding"/>
    <property type="evidence" value="ECO:0007669"/>
    <property type="project" value="InterPro"/>
</dbReference>
<evidence type="ECO:0000256" key="2">
    <source>
        <dbReference type="ARBA" id="ARBA00022576"/>
    </source>
</evidence>
<dbReference type="Gene3D" id="3.40.640.10">
    <property type="entry name" value="Type I PLP-dependent aspartate aminotransferase-like (Major domain)"/>
    <property type="match status" value="1"/>
</dbReference>
<accession>A0A1M6J1Q0</accession>
<reference evidence="8 9" key="1">
    <citation type="submission" date="2016-11" db="EMBL/GenBank/DDBJ databases">
        <authorList>
            <person name="Jaros S."/>
            <person name="Januszkiewicz K."/>
            <person name="Wedrychowicz H."/>
        </authorList>
    </citation>
    <scope>NUCLEOTIDE SEQUENCE [LARGE SCALE GENOMIC DNA]</scope>
    <source>
        <strain evidence="8 9">DSM 18772</strain>
    </source>
</reference>
<evidence type="ECO:0000313" key="8">
    <source>
        <dbReference type="EMBL" id="SHJ40606.1"/>
    </source>
</evidence>
<keyword evidence="2 8" id="KW-0032">Aminotransferase</keyword>
<evidence type="ECO:0000256" key="5">
    <source>
        <dbReference type="ARBA" id="ARBA00022898"/>
    </source>
</evidence>
<keyword evidence="9" id="KW-1185">Reference proteome</keyword>
<keyword evidence="3" id="KW-0028">Amino-acid biosynthesis</keyword>
<dbReference type="RefSeq" id="WP_143183551.1">
    <property type="nucleotide sequence ID" value="NZ_FQYR01000003.1"/>
</dbReference>
<dbReference type="NCBIfam" id="NF002325">
    <property type="entry name" value="PRK01278.1"/>
    <property type="match status" value="1"/>
</dbReference>
<keyword evidence="5 7" id="KW-0663">Pyridoxal phosphate</keyword>
<dbReference type="InterPro" id="IPR004636">
    <property type="entry name" value="AcOrn/SuccOrn_fam"/>
</dbReference>
<dbReference type="PANTHER" id="PTHR11986:SF79">
    <property type="entry name" value="ACETYLORNITHINE AMINOTRANSFERASE, MITOCHONDRIAL"/>
    <property type="match status" value="1"/>
</dbReference>
<dbReference type="GO" id="GO:0006526">
    <property type="term" value="P:L-arginine biosynthetic process"/>
    <property type="evidence" value="ECO:0007669"/>
    <property type="project" value="UniProtKB-ARBA"/>
</dbReference>
<evidence type="ECO:0000256" key="3">
    <source>
        <dbReference type="ARBA" id="ARBA00022605"/>
    </source>
</evidence>
<protein>
    <submittedName>
        <fullName evidence="8">Acetylornithine aminotransferase apoenzyme</fullName>
    </submittedName>
</protein>
<dbReference type="Proteomes" id="UP000184510">
    <property type="component" value="Unassembled WGS sequence"/>
</dbReference>
<comment type="cofactor">
    <cofactor evidence="1">
        <name>pyridoxal 5'-phosphate</name>
        <dbReference type="ChEBI" id="CHEBI:597326"/>
    </cofactor>
</comment>
<dbReference type="InterPro" id="IPR015421">
    <property type="entry name" value="PyrdxlP-dep_Trfase_major"/>
</dbReference>
<dbReference type="PROSITE" id="PS00600">
    <property type="entry name" value="AA_TRANSFER_CLASS_3"/>
    <property type="match status" value="1"/>
</dbReference>
<proteinExistence type="inferred from homology"/>
<dbReference type="Gene3D" id="3.90.1150.10">
    <property type="entry name" value="Aspartate Aminotransferase, domain 1"/>
    <property type="match status" value="1"/>
</dbReference>
<gene>
    <name evidence="8" type="ORF">SAMN02745181_1981</name>
</gene>
<dbReference type="FunFam" id="3.40.640.10:FF:000004">
    <property type="entry name" value="Acetylornithine aminotransferase"/>
    <property type="match status" value="1"/>
</dbReference>
<dbReference type="InterPro" id="IPR015422">
    <property type="entry name" value="PyrdxlP-dep_Trfase_small"/>
</dbReference>
<comment type="similarity">
    <text evidence="7">Belongs to the class-III pyridoxal-phosphate-dependent aminotransferase family.</text>
</comment>
<dbReference type="STRING" id="1123071.SAMN02745181_1981"/>
<dbReference type="NCBIfam" id="TIGR00707">
    <property type="entry name" value="argD"/>
    <property type="match status" value="1"/>
</dbReference>
<evidence type="ECO:0000256" key="6">
    <source>
        <dbReference type="ARBA" id="ARBA00029440"/>
    </source>
</evidence>
<organism evidence="8 9">
    <name type="scientific">Rubritalea squalenifaciens DSM 18772</name>
    <dbReference type="NCBI Taxonomy" id="1123071"/>
    <lineage>
        <taxon>Bacteria</taxon>
        <taxon>Pseudomonadati</taxon>
        <taxon>Verrucomicrobiota</taxon>
        <taxon>Verrucomicrobiia</taxon>
        <taxon>Verrucomicrobiales</taxon>
        <taxon>Rubritaleaceae</taxon>
        <taxon>Rubritalea</taxon>
    </lineage>
</organism>
<dbReference type="SUPFAM" id="SSF53383">
    <property type="entry name" value="PLP-dependent transferases"/>
    <property type="match status" value="1"/>
</dbReference>
<dbReference type="InParanoid" id="A0A1M6J1Q0"/>